<dbReference type="SUPFAM" id="SSF51735">
    <property type="entry name" value="NAD(P)-binding Rossmann-fold domains"/>
    <property type="match status" value="1"/>
</dbReference>
<reference evidence="7 8" key="1">
    <citation type="submission" date="2023-03" db="EMBL/GenBank/DDBJ databases">
        <title>Altererythrobacter sp. CAU 1644 isolated from sand.</title>
        <authorList>
            <person name="Kim W."/>
        </authorList>
    </citation>
    <scope>NUCLEOTIDE SEQUENCE [LARGE SCALE GENOMIC DNA]</scope>
    <source>
        <strain evidence="7 8">CAU 1644</strain>
    </source>
</reference>
<dbReference type="InterPro" id="IPR036291">
    <property type="entry name" value="NAD(P)-bd_dom_sf"/>
</dbReference>
<dbReference type="SUPFAM" id="SSF75615">
    <property type="entry name" value="Siroheme synthase middle domains-like"/>
    <property type="match status" value="1"/>
</dbReference>
<sequence>MINSLPLFHRIKGQKVLVLGNGEAAEPKRRLVERAGGVIEDDMQRAIDEGVRIAFVAFEDSRACENAAINLRCAGMLVNVVDMPELCDFTTPSILDREPVLIAVGTGGASAGLAKHLRLRLERVLPQSLGDLAKALFGGREKLRARFPDGADRRRALDEALREGGALDPFAAESHRRVDEWLSGASTTAPGRAETIELSSPDPEELTLRQARLLGEADFVVLDGEIPEAILARTRADAARISPAEAGGMTAAGLTVVLRFRDES</sequence>
<evidence type="ECO:0000256" key="1">
    <source>
        <dbReference type="ARBA" id="ARBA00005010"/>
    </source>
</evidence>
<dbReference type="InterPro" id="IPR028161">
    <property type="entry name" value="Met8-like"/>
</dbReference>
<dbReference type="EC" id="1.3.1.76" evidence="2"/>
<dbReference type="Pfam" id="PF13241">
    <property type="entry name" value="NAD_binding_7"/>
    <property type="match status" value="1"/>
</dbReference>
<evidence type="ECO:0000313" key="8">
    <source>
        <dbReference type="Proteomes" id="UP001215827"/>
    </source>
</evidence>
<dbReference type="Proteomes" id="UP001215827">
    <property type="component" value="Chromosome"/>
</dbReference>
<dbReference type="EMBL" id="CP121106">
    <property type="protein sequence ID" value="WFL77940.1"/>
    <property type="molecule type" value="Genomic_DNA"/>
</dbReference>
<evidence type="ECO:0000256" key="6">
    <source>
        <dbReference type="ARBA" id="ARBA00047561"/>
    </source>
</evidence>
<evidence type="ECO:0000313" key="7">
    <source>
        <dbReference type="EMBL" id="WFL77940.1"/>
    </source>
</evidence>
<keyword evidence="3" id="KW-0560">Oxidoreductase</keyword>
<evidence type="ECO:0000256" key="2">
    <source>
        <dbReference type="ARBA" id="ARBA00012400"/>
    </source>
</evidence>
<gene>
    <name evidence="7" type="ORF">P7228_02415</name>
</gene>
<comment type="catalytic activity">
    <reaction evidence="6">
        <text>precorrin-2 + NAD(+) = sirohydrochlorin + NADH + 2 H(+)</text>
        <dbReference type="Rhea" id="RHEA:15613"/>
        <dbReference type="ChEBI" id="CHEBI:15378"/>
        <dbReference type="ChEBI" id="CHEBI:57540"/>
        <dbReference type="ChEBI" id="CHEBI:57945"/>
        <dbReference type="ChEBI" id="CHEBI:58351"/>
        <dbReference type="ChEBI" id="CHEBI:58827"/>
        <dbReference type="EC" id="1.3.1.76"/>
    </reaction>
</comment>
<dbReference type="Gene3D" id="3.30.160.110">
    <property type="entry name" value="Siroheme synthase, domain 2"/>
    <property type="match status" value="1"/>
</dbReference>
<dbReference type="PANTHER" id="PTHR35330:SF1">
    <property type="entry name" value="SIROHEME BIOSYNTHESIS PROTEIN MET8"/>
    <property type="match status" value="1"/>
</dbReference>
<keyword evidence="8" id="KW-1185">Reference proteome</keyword>
<keyword evidence="5" id="KW-0627">Porphyrin biosynthesis</keyword>
<protein>
    <recommendedName>
        <fullName evidence="2">precorrin-2 dehydrogenase</fullName>
        <ecNumber evidence="2">1.3.1.76</ecNumber>
    </recommendedName>
</protein>
<comment type="pathway">
    <text evidence="1">Porphyrin-containing compound metabolism; siroheme biosynthesis; sirohydrochlorin from precorrin-2: step 1/1.</text>
</comment>
<accession>A0ABY8FSG1</accession>
<dbReference type="NCBIfam" id="TIGR01470">
    <property type="entry name" value="cysG_Nterm"/>
    <property type="match status" value="1"/>
</dbReference>
<dbReference type="RefSeq" id="WP_278016631.1">
    <property type="nucleotide sequence ID" value="NZ_CP121106.1"/>
</dbReference>
<proteinExistence type="predicted"/>
<organism evidence="7 8">
    <name type="scientific">Altererythrobacter arenosus</name>
    <dbReference type="NCBI Taxonomy" id="3032592"/>
    <lineage>
        <taxon>Bacteria</taxon>
        <taxon>Pseudomonadati</taxon>
        <taxon>Pseudomonadota</taxon>
        <taxon>Alphaproteobacteria</taxon>
        <taxon>Sphingomonadales</taxon>
        <taxon>Erythrobacteraceae</taxon>
        <taxon>Altererythrobacter</taxon>
    </lineage>
</organism>
<name>A0ABY8FSG1_9SPHN</name>
<dbReference type="PANTHER" id="PTHR35330">
    <property type="entry name" value="SIROHEME BIOSYNTHESIS PROTEIN MET8"/>
    <property type="match status" value="1"/>
</dbReference>
<keyword evidence="4" id="KW-0520">NAD</keyword>
<evidence type="ECO:0000256" key="5">
    <source>
        <dbReference type="ARBA" id="ARBA00023244"/>
    </source>
</evidence>
<evidence type="ECO:0000256" key="4">
    <source>
        <dbReference type="ARBA" id="ARBA00023027"/>
    </source>
</evidence>
<dbReference type="InterPro" id="IPR006367">
    <property type="entry name" value="Sirohaem_synthase_N"/>
</dbReference>
<evidence type="ECO:0000256" key="3">
    <source>
        <dbReference type="ARBA" id="ARBA00023002"/>
    </source>
</evidence>